<evidence type="ECO:0000256" key="4">
    <source>
        <dbReference type="PROSITE-ProRule" id="PRU01343"/>
    </source>
</evidence>
<gene>
    <name evidence="6" type="ORF">HU200_002779</name>
</gene>
<evidence type="ECO:0000313" key="7">
    <source>
        <dbReference type="Proteomes" id="UP000636709"/>
    </source>
</evidence>
<reference evidence="6" key="1">
    <citation type="submission" date="2020-07" db="EMBL/GenBank/DDBJ databases">
        <title>Genome sequence and genetic diversity analysis of an under-domesticated orphan crop, white fonio (Digitaria exilis).</title>
        <authorList>
            <person name="Bennetzen J.L."/>
            <person name="Chen S."/>
            <person name="Ma X."/>
            <person name="Wang X."/>
            <person name="Yssel A.E.J."/>
            <person name="Chaluvadi S.R."/>
            <person name="Johnson M."/>
            <person name="Gangashetty P."/>
            <person name="Hamidou F."/>
            <person name="Sanogo M.D."/>
            <person name="Zwaenepoel A."/>
            <person name="Wallace J."/>
            <person name="Van De Peer Y."/>
            <person name="Van Deynze A."/>
        </authorList>
    </citation>
    <scope>NUCLEOTIDE SEQUENCE</scope>
    <source>
        <tissue evidence="6">Leaves</tissue>
    </source>
</reference>
<organism evidence="6 7">
    <name type="scientific">Digitaria exilis</name>
    <dbReference type="NCBI Taxonomy" id="1010633"/>
    <lineage>
        <taxon>Eukaryota</taxon>
        <taxon>Viridiplantae</taxon>
        <taxon>Streptophyta</taxon>
        <taxon>Embryophyta</taxon>
        <taxon>Tracheophyta</taxon>
        <taxon>Spermatophyta</taxon>
        <taxon>Magnoliopsida</taxon>
        <taxon>Liliopsida</taxon>
        <taxon>Poales</taxon>
        <taxon>Poaceae</taxon>
        <taxon>PACMAD clade</taxon>
        <taxon>Panicoideae</taxon>
        <taxon>Panicodae</taxon>
        <taxon>Paniceae</taxon>
        <taxon>Anthephorinae</taxon>
        <taxon>Digitaria</taxon>
    </lineage>
</organism>
<accession>A0A835FXE3</accession>
<keyword evidence="1" id="KW-0479">Metal-binding</keyword>
<evidence type="ECO:0000256" key="2">
    <source>
        <dbReference type="ARBA" id="ARBA00022771"/>
    </source>
</evidence>
<evidence type="ECO:0000259" key="5">
    <source>
        <dbReference type="PROSITE" id="PS51999"/>
    </source>
</evidence>
<keyword evidence="2 4" id="KW-0863">Zinc-finger</keyword>
<sequence length="129" mass="14718">MCTECGQRRVVRRTSQQPWSKGEIFYCCPRHKHDGSGCPFLYWKRDYMELDGVRGHGTGLMQVAESRLQRIDSKMMEGDGFVTGKKEQELLGVGKEVVSLLKTIRCLCVWEKNSMQPCCKLPSVQPCSL</sequence>
<dbReference type="PROSITE" id="PS51999">
    <property type="entry name" value="ZF_GRF"/>
    <property type="match status" value="1"/>
</dbReference>
<dbReference type="InterPro" id="IPR010666">
    <property type="entry name" value="Znf_GRF"/>
</dbReference>
<dbReference type="GO" id="GO:0008270">
    <property type="term" value="F:zinc ion binding"/>
    <property type="evidence" value="ECO:0007669"/>
    <property type="project" value="UniProtKB-KW"/>
</dbReference>
<keyword evidence="3" id="KW-0862">Zinc</keyword>
<evidence type="ECO:0000256" key="1">
    <source>
        <dbReference type="ARBA" id="ARBA00022723"/>
    </source>
</evidence>
<evidence type="ECO:0000313" key="6">
    <source>
        <dbReference type="EMBL" id="KAF8779106.1"/>
    </source>
</evidence>
<dbReference type="OrthoDB" id="691816at2759"/>
<dbReference type="AlphaFoldDB" id="A0A835FXE3"/>
<keyword evidence="7" id="KW-1185">Reference proteome</keyword>
<evidence type="ECO:0000256" key="3">
    <source>
        <dbReference type="ARBA" id="ARBA00022833"/>
    </source>
</evidence>
<dbReference type="Proteomes" id="UP000636709">
    <property type="component" value="Unassembled WGS sequence"/>
</dbReference>
<dbReference type="EMBL" id="JACEFO010000186">
    <property type="protein sequence ID" value="KAF8779106.1"/>
    <property type="molecule type" value="Genomic_DNA"/>
</dbReference>
<comment type="caution">
    <text evidence="6">The sequence shown here is derived from an EMBL/GenBank/DDBJ whole genome shotgun (WGS) entry which is preliminary data.</text>
</comment>
<name>A0A835FXE3_9POAL</name>
<feature type="domain" description="GRF-type" evidence="5">
    <location>
        <begin position="2"/>
        <end position="47"/>
    </location>
</feature>
<proteinExistence type="predicted"/>
<protein>
    <recommendedName>
        <fullName evidence="5">GRF-type domain-containing protein</fullName>
    </recommendedName>
</protein>